<dbReference type="EMBL" id="JAMZMK010008208">
    <property type="protein sequence ID" value="KAI7741345.1"/>
    <property type="molecule type" value="Genomic_DNA"/>
</dbReference>
<dbReference type="InterPro" id="IPR037219">
    <property type="entry name" value="Peptidase_M41-like"/>
</dbReference>
<reference evidence="10" key="1">
    <citation type="submission" date="2022-06" db="EMBL/GenBank/DDBJ databases">
        <title>Uncovering the hologenomic basis of an extraordinary plant invasion.</title>
        <authorList>
            <person name="Bieker V.C."/>
            <person name="Martin M.D."/>
            <person name="Gilbert T."/>
            <person name="Hodgins K."/>
            <person name="Battlay P."/>
            <person name="Petersen B."/>
            <person name="Wilson J."/>
        </authorList>
    </citation>
    <scope>NUCLEOTIDE SEQUENCE</scope>
    <source>
        <strain evidence="10">AA19_3_7</strain>
        <tissue evidence="10">Leaf</tissue>
    </source>
</reference>
<feature type="domain" description="AAA+ ATPase" evidence="9">
    <location>
        <begin position="322"/>
        <end position="461"/>
    </location>
</feature>
<evidence type="ECO:0000259" key="9">
    <source>
        <dbReference type="SMART" id="SM00382"/>
    </source>
</evidence>
<dbReference type="InterPro" id="IPR003959">
    <property type="entry name" value="ATPase_AAA_core"/>
</dbReference>
<dbReference type="GO" id="GO:0016887">
    <property type="term" value="F:ATP hydrolysis activity"/>
    <property type="evidence" value="ECO:0007669"/>
    <property type="project" value="InterPro"/>
</dbReference>
<gene>
    <name evidence="10" type="ORF">M8C21_029250</name>
</gene>
<accession>A0AAD5CHG0</accession>
<proteinExistence type="inferred from homology"/>
<organism evidence="10 11">
    <name type="scientific">Ambrosia artemisiifolia</name>
    <name type="common">Common ragweed</name>
    <dbReference type="NCBI Taxonomy" id="4212"/>
    <lineage>
        <taxon>Eukaryota</taxon>
        <taxon>Viridiplantae</taxon>
        <taxon>Streptophyta</taxon>
        <taxon>Embryophyta</taxon>
        <taxon>Tracheophyta</taxon>
        <taxon>Spermatophyta</taxon>
        <taxon>Magnoliopsida</taxon>
        <taxon>eudicotyledons</taxon>
        <taxon>Gunneridae</taxon>
        <taxon>Pentapetalae</taxon>
        <taxon>asterids</taxon>
        <taxon>campanulids</taxon>
        <taxon>Asterales</taxon>
        <taxon>Asteraceae</taxon>
        <taxon>Asteroideae</taxon>
        <taxon>Heliantheae alliance</taxon>
        <taxon>Heliantheae</taxon>
        <taxon>Ambrosia</taxon>
    </lineage>
</organism>
<evidence type="ECO:0000256" key="5">
    <source>
        <dbReference type="ARBA" id="ARBA00022946"/>
    </source>
</evidence>
<dbReference type="Proteomes" id="UP001206925">
    <property type="component" value="Unassembled WGS sequence"/>
</dbReference>
<evidence type="ECO:0000256" key="6">
    <source>
        <dbReference type="SAM" id="Coils"/>
    </source>
</evidence>
<dbReference type="SMART" id="SM00382">
    <property type="entry name" value="AAA"/>
    <property type="match status" value="1"/>
</dbReference>
<dbReference type="GO" id="GO:0006508">
    <property type="term" value="P:proteolysis"/>
    <property type="evidence" value="ECO:0007669"/>
    <property type="project" value="UniProtKB-KW"/>
</dbReference>
<evidence type="ECO:0000313" key="11">
    <source>
        <dbReference type="Proteomes" id="UP001206925"/>
    </source>
</evidence>
<dbReference type="InterPro" id="IPR027417">
    <property type="entry name" value="P-loop_NTPase"/>
</dbReference>
<dbReference type="Gene3D" id="1.20.58.760">
    <property type="entry name" value="Peptidase M41"/>
    <property type="match status" value="1"/>
</dbReference>
<dbReference type="Pfam" id="PF17862">
    <property type="entry name" value="AAA_lid_3"/>
    <property type="match status" value="1"/>
</dbReference>
<comment type="caution">
    <text evidence="10">The sequence shown here is derived from an EMBL/GenBank/DDBJ whole genome shotgun (WGS) entry which is preliminary data.</text>
</comment>
<evidence type="ECO:0000256" key="1">
    <source>
        <dbReference type="ARBA" id="ARBA00010044"/>
    </source>
</evidence>
<keyword evidence="8" id="KW-0732">Signal</keyword>
<comment type="similarity">
    <text evidence="1">In the C-terminal section; belongs to the peptidase M41 family.</text>
</comment>
<dbReference type="AlphaFoldDB" id="A0AAD5CHG0"/>
<dbReference type="SUPFAM" id="SSF140990">
    <property type="entry name" value="FtsH protease domain-like"/>
    <property type="match status" value="1"/>
</dbReference>
<dbReference type="SUPFAM" id="SSF52540">
    <property type="entry name" value="P-loop containing nucleoside triphosphate hydrolases"/>
    <property type="match status" value="1"/>
</dbReference>
<dbReference type="Gene3D" id="3.40.50.300">
    <property type="entry name" value="P-loop containing nucleotide triphosphate hydrolases"/>
    <property type="match status" value="1"/>
</dbReference>
<feature type="signal peptide" evidence="8">
    <location>
        <begin position="1"/>
        <end position="18"/>
    </location>
</feature>
<dbReference type="InterPro" id="IPR003593">
    <property type="entry name" value="AAA+_ATPase"/>
</dbReference>
<evidence type="ECO:0000256" key="3">
    <source>
        <dbReference type="ARBA" id="ARBA00022670"/>
    </source>
</evidence>
<dbReference type="GO" id="GO:0045037">
    <property type="term" value="P:protein import into chloroplast stroma"/>
    <property type="evidence" value="ECO:0007669"/>
    <property type="project" value="TreeGrafter"/>
</dbReference>
<name>A0AAD5CHG0_AMBAR</name>
<feature type="chain" id="PRO_5042269801" description="AAA+ ATPase domain-containing protein" evidence="8">
    <location>
        <begin position="19"/>
        <end position="756"/>
    </location>
</feature>
<dbReference type="PANTHER" id="PTHR23076:SF56">
    <property type="entry name" value="INACTIVE ATP-DEPENDENT ZINC METALLOPROTEASE FTSHI 2, CHLOROPLASTIC-RELATED"/>
    <property type="match status" value="1"/>
</dbReference>
<dbReference type="Pfam" id="PF00004">
    <property type="entry name" value="AAA"/>
    <property type="match status" value="1"/>
</dbReference>
<protein>
    <recommendedName>
        <fullName evidence="9">AAA+ ATPase domain-containing protein</fullName>
    </recommendedName>
</protein>
<evidence type="ECO:0000256" key="4">
    <source>
        <dbReference type="ARBA" id="ARBA00022801"/>
    </source>
</evidence>
<dbReference type="PANTHER" id="PTHR23076">
    <property type="entry name" value="METALLOPROTEASE M41 FTSH"/>
    <property type="match status" value="1"/>
</dbReference>
<dbReference type="InterPro" id="IPR041569">
    <property type="entry name" value="AAA_lid_3"/>
</dbReference>
<keyword evidence="3" id="KW-0645">Protease</keyword>
<keyword evidence="4" id="KW-0378">Hydrolase</keyword>
<dbReference type="GO" id="GO:0004176">
    <property type="term" value="F:ATP-dependent peptidase activity"/>
    <property type="evidence" value="ECO:0007669"/>
    <property type="project" value="InterPro"/>
</dbReference>
<dbReference type="GO" id="GO:0005524">
    <property type="term" value="F:ATP binding"/>
    <property type="evidence" value="ECO:0007669"/>
    <property type="project" value="InterPro"/>
</dbReference>
<dbReference type="FunFam" id="1.20.58.760:FF:000012">
    <property type="entry name" value="probable inactive ATP-dependent zinc metalloprotease FTSHI 2, chloroplastic"/>
    <property type="match status" value="1"/>
</dbReference>
<evidence type="ECO:0000256" key="7">
    <source>
        <dbReference type="SAM" id="MobiDB-lite"/>
    </source>
</evidence>
<keyword evidence="6" id="KW-0175">Coiled coil</keyword>
<dbReference type="GO" id="GO:0009507">
    <property type="term" value="C:chloroplast"/>
    <property type="evidence" value="ECO:0007669"/>
    <property type="project" value="TreeGrafter"/>
</dbReference>
<evidence type="ECO:0000256" key="8">
    <source>
        <dbReference type="SAM" id="SignalP"/>
    </source>
</evidence>
<evidence type="ECO:0000256" key="2">
    <source>
        <dbReference type="ARBA" id="ARBA00010550"/>
    </source>
</evidence>
<sequence>MSVTLTIISATLPQPVSAAKVTQKKRPVKKTESLTPQEWKTWSQGLPVVGDRIAYTDIIDLKRQGKLKHVIKPSGKGLRERAVVVLAVLDDSKVVRVVVPSVESDGRFWEMWDELGIDSVCVQAYTPPVKTPDVPTPFLGFLSRFPMWMYSFVKPKPVSKKVLELRRQREELKKSRMSEMLSAKKEMVQMEKAARAQRKMEERKRKMEEQKLNSERAMLAASDRYYQMSNTWKQLARDSNVTLAIGMMFFFVFYQTVVLSYKKQKKDYEDRLKIEKAEAEEKKKMRELERGMAGLDDDDDDDGEGKSGEENPYMKMAKQFMKSGGILLCGPPGVGKTLLAKAVAGEAGVNFFSISASQFVEIYVGVGASRVRALYQEARDSAPSVVFIDELDAVGRERGLIKGSGGQERDATLNQLLVCLDGFEGRGNVITIASTNRPDILDPALVRPGRFDRKIFIPKPGLIGRVEILKVHARKKPMAEDVDYDAVAAMTDGMVGAELANIVEVAAINMMRDGRTEITTDDLLQAAQIEERGMLDKKDRSPEMWKQVAINEAAMAVVATNFPDLSNIEFINIAPRAGRELGYVRMKMDQIKFKEGLLSRQSLLDHITVQLAPRAADEMWHGEGQLSTIWAETADNARSAARAFVLGGLSDKYYGVSDFWVADRMNDIDTEASRILDLCYGRAKELLDKNRKLMDAVVVALVEKKSLNKQEFLKLVELHGCIQPRPPSILDIRALKQAQMQSVIMKHKEEANRVVT</sequence>
<dbReference type="InterPro" id="IPR000642">
    <property type="entry name" value="Peptidase_M41"/>
</dbReference>
<feature type="coiled-coil region" evidence="6">
    <location>
        <begin position="190"/>
        <end position="217"/>
    </location>
</feature>
<evidence type="ECO:0000313" key="10">
    <source>
        <dbReference type="EMBL" id="KAI7741345.1"/>
    </source>
</evidence>
<keyword evidence="5" id="KW-0809">Transit peptide</keyword>
<feature type="region of interest" description="Disordered" evidence="7">
    <location>
        <begin position="285"/>
        <end position="311"/>
    </location>
</feature>
<comment type="similarity">
    <text evidence="2">In the N-terminal section; belongs to the AAA ATPase family.</text>
</comment>
<keyword evidence="11" id="KW-1185">Reference proteome</keyword>
<dbReference type="GO" id="GO:0004222">
    <property type="term" value="F:metalloendopeptidase activity"/>
    <property type="evidence" value="ECO:0007669"/>
    <property type="project" value="InterPro"/>
</dbReference>
<dbReference type="Pfam" id="PF01434">
    <property type="entry name" value="Peptidase_M41"/>
    <property type="match status" value="1"/>
</dbReference>
<dbReference type="FunFam" id="1.10.8.60:FF:000072">
    <property type="entry name" value="probable inactive ATP-dependent zinc metalloprotease FTSHI 2, chloroplastic"/>
    <property type="match status" value="1"/>
</dbReference>
<dbReference type="FunFam" id="3.40.50.300:FF:000982">
    <property type="entry name" value="Inactive ATP-dependent zinc metalloprotease FTSHI 2 like"/>
    <property type="match status" value="1"/>
</dbReference>
<dbReference type="Gene3D" id="1.10.8.60">
    <property type="match status" value="1"/>
</dbReference>